<sequence>MNPRAESFPCTNEDFASPIARGPAEHEHALKVVNGREGGAAAMQQAELHLLPSPCPPAQKNENENLNVDETDSDRNSDNENANERSGYGENGQDNNGQEEHGVAEDVRENSGGQEEGARENISQDHSQVHIVPEENEVGDTSTDGANLEAVDAIIGIKKLFDEAGRDLNL</sequence>
<organism evidence="2 3">
    <name type="scientific">Clohesyomyces aquaticus</name>
    <dbReference type="NCBI Taxonomy" id="1231657"/>
    <lineage>
        <taxon>Eukaryota</taxon>
        <taxon>Fungi</taxon>
        <taxon>Dikarya</taxon>
        <taxon>Ascomycota</taxon>
        <taxon>Pezizomycotina</taxon>
        <taxon>Dothideomycetes</taxon>
        <taxon>Pleosporomycetidae</taxon>
        <taxon>Pleosporales</taxon>
        <taxon>Lindgomycetaceae</taxon>
        <taxon>Clohesyomyces</taxon>
    </lineage>
</organism>
<proteinExistence type="predicted"/>
<feature type="compositionally biased region" description="Basic and acidic residues" evidence="1">
    <location>
        <begin position="98"/>
        <end position="109"/>
    </location>
</feature>
<protein>
    <submittedName>
        <fullName evidence="2">Uncharacterized protein</fullName>
    </submittedName>
</protein>
<gene>
    <name evidence="2" type="ORF">BCR34DRAFT_595788</name>
</gene>
<reference evidence="2 3" key="1">
    <citation type="submission" date="2016-07" db="EMBL/GenBank/DDBJ databases">
        <title>Pervasive Adenine N6-methylation of Active Genes in Fungi.</title>
        <authorList>
            <consortium name="DOE Joint Genome Institute"/>
            <person name="Mondo S.J."/>
            <person name="Dannebaum R.O."/>
            <person name="Kuo R.C."/>
            <person name="Labutti K."/>
            <person name="Haridas S."/>
            <person name="Kuo A."/>
            <person name="Salamov A."/>
            <person name="Ahrendt S.R."/>
            <person name="Lipzen A."/>
            <person name="Sullivan W."/>
            <person name="Andreopoulos W.B."/>
            <person name="Clum A."/>
            <person name="Lindquist E."/>
            <person name="Daum C."/>
            <person name="Ramamoorthy G.K."/>
            <person name="Gryganskyi A."/>
            <person name="Culley D."/>
            <person name="Magnuson J.K."/>
            <person name="James T.Y."/>
            <person name="O'Malley M.A."/>
            <person name="Stajich J.E."/>
            <person name="Spatafora J.W."/>
            <person name="Visel A."/>
            <person name="Grigoriev I.V."/>
        </authorList>
    </citation>
    <scope>NUCLEOTIDE SEQUENCE [LARGE SCALE GENOMIC DNA]</scope>
    <source>
        <strain evidence="2 3">CBS 115471</strain>
    </source>
</reference>
<evidence type="ECO:0000313" key="3">
    <source>
        <dbReference type="Proteomes" id="UP000193144"/>
    </source>
</evidence>
<dbReference type="AlphaFoldDB" id="A0A1Y2A8W8"/>
<dbReference type="Proteomes" id="UP000193144">
    <property type="component" value="Unassembled WGS sequence"/>
</dbReference>
<name>A0A1Y2A8W8_9PLEO</name>
<accession>A0A1Y2A8W8</accession>
<feature type="region of interest" description="Disordered" evidence="1">
    <location>
        <begin position="1"/>
        <end position="144"/>
    </location>
</feature>
<evidence type="ECO:0000256" key="1">
    <source>
        <dbReference type="SAM" id="MobiDB-lite"/>
    </source>
</evidence>
<comment type="caution">
    <text evidence="2">The sequence shown here is derived from an EMBL/GenBank/DDBJ whole genome shotgun (WGS) entry which is preliminary data.</text>
</comment>
<dbReference type="EMBL" id="MCFA01000004">
    <property type="protein sequence ID" value="ORY18956.1"/>
    <property type="molecule type" value="Genomic_DNA"/>
</dbReference>
<keyword evidence="3" id="KW-1185">Reference proteome</keyword>
<evidence type="ECO:0000313" key="2">
    <source>
        <dbReference type="EMBL" id="ORY18956.1"/>
    </source>
</evidence>